<dbReference type="PANTHER" id="PTHR45453">
    <property type="entry name" value="PHOSPHATE REGULON SENSOR PROTEIN PHOR"/>
    <property type="match status" value="1"/>
</dbReference>
<feature type="domain" description="Histidine kinase" evidence="9">
    <location>
        <begin position="182"/>
        <end position="399"/>
    </location>
</feature>
<evidence type="ECO:0000313" key="11">
    <source>
        <dbReference type="Proteomes" id="UP000609849"/>
    </source>
</evidence>
<evidence type="ECO:0000256" key="7">
    <source>
        <dbReference type="ARBA" id="ARBA00023012"/>
    </source>
</evidence>
<dbReference type="CDD" id="cd00075">
    <property type="entry name" value="HATPase"/>
    <property type="match status" value="1"/>
</dbReference>
<evidence type="ECO:0000256" key="5">
    <source>
        <dbReference type="ARBA" id="ARBA00022679"/>
    </source>
</evidence>
<dbReference type="PRINTS" id="PR00344">
    <property type="entry name" value="BCTRLSENSOR"/>
</dbReference>
<dbReference type="Gene3D" id="1.10.287.130">
    <property type="match status" value="1"/>
</dbReference>
<comment type="subcellular location">
    <subcellularLocation>
        <location evidence="2">Membrane</location>
    </subcellularLocation>
</comment>
<keyword evidence="8" id="KW-0812">Transmembrane</keyword>
<evidence type="ECO:0000256" key="1">
    <source>
        <dbReference type="ARBA" id="ARBA00000085"/>
    </source>
</evidence>
<accession>A0ABR7JQR3</accession>
<keyword evidence="11" id="KW-1185">Reference proteome</keyword>
<organism evidence="10 11">
    <name type="scientific">Romboutsia faecis</name>
    <dbReference type="NCBI Taxonomy" id="2764597"/>
    <lineage>
        <taxon>Bacteria</taxon>
        <taxon>Bacillati</taxon>
        <taxon>Bacillota</taxon>
        <taxon>Clostridia</taxon>
        <taxon>Peptostreptococcales</taxon>
        <taxon>Peptostreptococcaceae</taxon>
        <taxon>Romboutsia</taxon>
    </lineage>
</organism>
<keyword evidence="5" id="KW-0808">Transferase</keyword>
<dbReference type="RefSeq" id="WP_153924767.1">
    <property type="nucleotide sequence ID" value="NZ_JACRWE010000004.1"/>
</dbReference>
<feature type="transmembrane region" description="Helical" evidence="8">
    <location>
        <begin position="142"/>
        <end position="161"/>
    </location>
</feature>
<gene>
    <name evidence="10" type="ORF">H8923_10780</name>
</gene>
<dbReference type="SMART" id="SM00388">
    <property type="entry name" value="HisKA"/>
    <property type="match status" value="1"/>
</dbReference>
<name>A0ABR7JQR3_9FIRM</name>
<sequence length="399" mass="45455">MFDKLKLKFVLINMSLLTVVFISIFGTLYFMTNESMNRETNGSLNALMIDSHKPRPNTSNIMVDVDDNGNIIKKFISFNLNVNTNDLQNAINKILNNKKDSSKININQEPYVYLKKTSYTTTKIVFLNISYQENFKLSLLKIFISVGSISLIALLIISMYLTNKSIKPIKEVFEKQKQFIADASHELKTPLTIIKTNTSLVLSNPEDTVKNQRKWINYINLQTDRMSELVNEMLSLAKLDTEKNTLIFSSINISKIIESMILQFDAIIYENGIKLYTKIDNDIFITGDKESIKKLFSIIMDNAIKHTNNKGSIHVNLVLDKNTVKLSVKNTGNGISSEHIEKIFERFYRVDSSRVRETGGYGLGLSIAKSIVEQHKGNIYAKSTIDSDTTFFVEFPISF</sequence>
<protein>
    <recommendedName>
        <fullName evidence="3">histidine kinase</fullName>
        <ecNumber evidence="3">2.7.13.3</ecNumber>
    </recommendedName>
</protein>
<dbReference type="Gene3D" id="3.30.565.10">
    <property type="entry name" value="Histidine kinase-like ATPase, C-terminal domain"/>
    <property type="match status" value="1"/>
</dbReference>
<evidence type="ECO:0000313" key="10">
    <source>
        <dbReference type="EMBL" id="MBC5997248.1"/>
    </source>
</evidence>
<evidence type="ECO:0000256" key="2">
    <source>
        <dbReference type="ARBA" id="ARBA00004370"/>
    </source>
</evidence>
<dbReference type="EC" id="2.7.13.3" evidence="3"/>
<evidence type="ECO:0000256" key="4">
    <source>
        <dbReference type="ARBA" id="ARBA00022553"/>
    </source>
</evidence>
<dbReference type="SUPFAM" id="SSF47384">
    <property type="entry name" value="Homodimeric domain of signal transducing histidine kinase"/>
    <property type="match status" value="1"/>
</dbReference>
<evidence type="ECO:0000256" key="6">
    <source>
        <dbReference type="ARBA" id="ARBA00022777"/>
    </source>
</evidence>
<dbReference type="SUPFAM" id="SSF55874">
    <property type="entry name" value="ATPase domain of HSP90 chaperone/DNA topoisomerase II/histidine kinase"/>
    <property type="match status" value="1"/>
</dbReference>
<keyword evidence="6" id="KW-0418">Kinase</keyword>
<dbReference type="PANTHER" id="PTHR45453:SF1">
    <property type="entry name" value="PHOSPHATE REGULON SENSOR PROTEIN PHOR"/>
    <property type="match status" value="1"/>
</dbReference>
<dbReference type="Proteomes" id="UP000609849">
    <property type="component" value="Unassembled WGS sequence"/>
</dbReference>
<dbReference type="Pfam" id="PF00512">
    <property type="entry name" value="HisKA"/>
    <property type="match status" value="1"/>
</dbReference>
<keyword evidence="8" id="KW-1133">Transmembrane helix</keyword>
<evidence type="ECO:0000256" key="3">
    <source>
        <dbReference type="ARBA" id="ARBA00012438"/>
    </source>
</evidence>
<dbReference type="InterPro" id="IPR004358">
    <property type="entry name" value="Sig_transdc_His_kin-like_C"/>
</dbReference>
<dbReference type="SMART" id="SM00387">
    <property type="entry name" value="HATPase_c"/>
    <property type="match status" value="1"/>
</dbReference>
<dbReference type="InterPro" id="IPR003661">
    <property type="entry name" value="HisK_dim/P_dom"/>
</dbReference>
<dbReference type="InterPro" id="IPR003594">
    <property type="entry name" value="HATPase_dom"/>
</dbReference>
<proteinExistence type="predicted"/>
<feature type="transmembrane region" description="Helical" evidence="8">
    <location>
        <begin position="9"/>
        <end position="31"/>
    </location>
</feature>
<dbReference type="EMBL" id="JACRWE010000004">
    <property type="protein sequence ID" value="MBC5997248.1"/>
    <property type="molecule type" value="Genomic_DNA"/>
</dbReference>
<comment type="catalytic activity">
    <reaction evidence="1">
        <text>ATP + protein L-histidine = ADP + protein N-phospho-L-histidine.</text>
        <dbReference type="EC" id="2.7.13.3"/>
    </reaction>
</comment>
<keyword evidence="7" id="KW-0902">Two-component regulatory system</keyword>
<dbReference type="InterPro" id="IPR036890">
    <property type="entry name" value="HATPase_C_sf"/>
</dbReference>
<evidence type="ECO:0000259" key="9">
    <source>
        <dbReference type="PROSITE" id="PS50109"/>
    </source>
</evidence>
<dbReference type="InterPro" id="IPR036097">
    <property type="entry name" value="HisK_dim/P_sf"/>
</dbReference>
<reference evidence="10 11" key="1">
    <citation type="submission" date="2020-08" db="EMBL/GenBank/DDBJ databases">
        <authorList>
            <person name="Liu C."/>
            <person name="Sun Q."/>
        </authorList>
    </citation>
    <scope>NUCLEOTIDE SEQUENCE [LARGE SCALE GENOMIC DNA]</scope>
    <source>
        <strain evidence="10 11">NSJ-18</strain>
    </source>
</reference>
<dbReference type="InterPro" id="IPR050351">
    <property type="entry name" value="BphY/WalK/GraS-like"/>
</dbReference>
<dbReference type="Pfam" id="PF02518">
    <property type="entry name" value="HATPase_c"/>
    <property type="match status" value="1"/>
</dbReference>
<keyword evidence="8" id="KW-0472">Membrane</keyword>
<dbReference type="InterPro" id="IPR005467">
    <property type="entry name" value="His_kinase_dom"/>
</dbReference>
<comment type="caution">
    <text evidence="10">The sequence shown here is derived from an EMBL/GenBank/DDBJ whole genome shotgun (WGS) entry which is preliminary data.</text>
</comment>
<dbReference type="CDD" id="cd00082">
    <property type="entry name" value="HisKA"/>
    <property type="match status" value="1"/>
</dbReference>
<keyword evidence="4" id="KW-0597">Phosphoprotein</keyword>
<dbReference type="PROSITE" id="PS50109">
    <property type="entry name" value="HIS_KIN"/>
    <property type="match status" value="1"/>
</dbReference>
<evidence type="ECO:0000256" key="8">
    <source>
        <dbReference type="SAM" id="Phobius"/>
    </source>
</evidence>